<dbReference type="GO" id="GO:0005975">
    <property type="term" value="P:carbohydrate metabolic process"/>
    <property type="evidence" value="ECO:0007669"/>
    <property type="project" value="InterPro"/>
</dbReference>
<feature type="domain" description="NodB homology" evidence="5">
    <location>
        <begin position="16"/>
        <end position="157"/>
    </location>
</feature>
<evidence type="ECO:0000313" key="6">
    <source>
        <dbReference type="EMBL" id="RJF91422.1"/>
    </source>
</evidence>
<evidence type="ECO:0000256" key="4">
    <source>
        <dbReference type="ARBA" id="ARBA00032976"/>
    </source>
</evidence>
<dbReference type="PROSITE" id="PS51677">
    <property type="entry name" value="NODB"/>
    <property type="match status" value="1"/>
</dbReference>
<dbReference type="PANTHER" id="PTHR47561">
    <property type="entry name" value="POLYSACCHARIDE DEACETYLASE FAMILY PROTEIN (AFU_ORTHOLOGUE AFUA_6G05030)"/>
    <property type="match status" value="1"/>
</dbReference>
<accession>A0A418WN48</accession>
<dbReference type="InterPro" id="IPR014344">
    <property type="entry name" value="XrtA_polysacc_deacetyl"/>
</dbReference>
<dbReference type="InterPro" id="IPR045235">
    <property type="entry name" value="PuuE_HpPgdA-like"/>
</dbReference>
<dbReference type="InterPro" id="IPR002509">
    <property type="entry name" value="NODB_dom"/>
</dbReference>
<dbReference type="EMBL" id="QYUM01000003">
    <property type="protein sequence ID" value="RJF91422.1"/>
    <property type="molecule type" value="Genomic_DNA"/>
</dbReference>
<dbReference type="OrthoDB" id="9784220at2"/>
<dbReference type="InterPro" id="IPR011330">
    <property type="entry name" value="Glyco_hydro/deAcase_b/a-brl"/>
</dbReference>
<evidence type="ECO:0000259" key="5">
    <source>
        <dbReference type="PROSITE" id="PS51677"/>
    </source>
</evidence>
<dbReference type="NCBIfam" id="TIGR03006">
    <property type="entry name" value="pepcterm_polyde"/>
    <property type="match status" value="1"/>
</dbReference>
<gene>
    <name evidence="6" type="ORF">D3876_15120</name>
</gene>
<evidence type="ECO:0000256" key="3">
    <source>
        <dbReference type="ARBA" id="ARBA00020071"/>
    </source>
</evidence>
<proteinExistence type="inferred from homology"/>
<comment type="similarity">
    <text evidence="2">Belongs to the polysaccharide deacetylase family.</text>
</comment>
<dbReference type="Pfam" id="PF01522">
    <property type="entry name" value="Polysacc_deac_1"/>
    <property type="match status" value="1"/>
</dbReference>
<evidence type="ECO:0000256" key="1">
    <source>
        <dbReference type="ARBA" id="ARBA00003236"/>
    </source>
</evidence>
<reference evidence="6 7" key="1">
    <citation type="submission" date="2018-09" db="EMBL/GenBank/DDBJ databases">
        <authorList>
            <person name="Zhu H."/>
        </authorList>
    </citation>
    <scope>NUCLEOTIDE SEQUENCE [LARGE SCALE GENOMIC DNA]</scope>
    <source>
        <strain evidence="6 7">K2R01-6</strain>
    </source>
</reference>
<dbReference type="Proteomes" id="UP000286100">
    <property type="component" value="Unassembled WGS sequence"/>
</dbReference>
<dbReference type="Gene3D" id="3.20.20.370">
    <property type="entry name" value="Glycoside hydrolase/deacetylase"/>
    <property type="match status" value="1"/>
</dbReference>
<comment type="function">
    <text evidence="1">Is involved in generating a small heat-stable compound (Nod), an acylated oligomer of N-acetylglucosamine, that stimulates mitosis in various plant protoplasts.</text>
</comment>
<dbReference type="SUPFAM" id="SSF88713">
    <property type="entry name" value="Glycoside hydrolase/deacetylase"/>
    <property type="match status" value="1"/>
</dbReference>
<dbReference type="Pfam" id="PF11959">
    <property type="entry name" value="DUF3473"/>
    <property type="match status" value="1"/>
</dbReference>
<evidence type="ECO:0000313" key="7">
    <source>
        <dbReference type="Proteomes" id="UP000286100"/>
    </source>
</evidence>
<sequence length="280" mass="32094">MRNALSVDIEDWFQVGAFEKTIDRADWDSLVPRVERNTEAVLELFERKGAKATFFTLGWVAERYPQLIRRIVAEGHEIASHGWDHLRVFTMTPEQFRADIGRTRKTLEDVSGRPVIGYRAPSFSIDPRTPWAHPILAEQGYAYSSSVAPVHHDHYGWPDAPRFTFRPVAGSALIEIPVTTARLGSRNLPTGGGFCRLLPYRYSRWAYTRANRYDARPAVLYFHPWDIDPGQPRVANAPLRSKLRHYTLLSAMEGKLERLLDEFTWGRMDDVAAAEAKRTR</sequence>
<evidence type="ECO:0000256" key="2">
    <source>
        <dbReference type="ARBA" id="ARBA00010973"/>
    </source>
</evidence>
<comment type="caution">
    <text evidence="6">The sequence shown here is derived from an EMBL/GenBank/DDBJ whole genome shotgun (WGS) entry which is preliminary data.</text>
</comment>
<dbReference type="PANTHER" id="PTHR47561:SF1">
    <property type="entry name" value="POLYSACCHARIDE DEACETYLASE FAMILY PROTEIN (AFU_ORTHOLOGUE AFUA_6G05030)"/>
    <property type="match status" value="1"/>
</dbReference>
<name>A0A418WN48_9SPHN</name>
<keyword evidence="7" id="KW-1185">Reference proteome</keyword>
<dbReference type="CDD" id="cd10941">
    <property type="entry name" value="CE4_PuuE_HpPgdA_like_2"/>
    <property type="match status" value="1"/>
</dbReference>
<organism evidence="6 7">
    <name type="scientific">Sphingomonas cavernae</name>
    <dbReference type="NCBI Taxonomy" id="2320861"/>
    <lineage>
        <taxon>Bacteria</taxon>
        <taxon>Pseudomonadati</taxon>
        <taxon>Pseudomonadota</taxon>
        <taxon>Alphaproteobacteria</taxon>
        <taxon>Sphingomonadales</taxon>
        <taxon>Sphingomonadaceae</taxon>
        <taxon>Sphingomonas</taxon>
    </lineage>
</organism>
<dbReference type="GO" id="GO:0016810">
    <property type="term" value="F:hydrolase activity, acting on carbon-nitrogen (but not peptide) bonds"/>
    <property type="evidence" value="ECO:0007669"/>
    <property type="project" value="InterPro"/>
</dbReference>
<dbReference type="AlphaFoldDB" id="A0A418WN48"/>
<dbReference type="InterPro" id="IPR022560">
    <property type="entry name" value="DUF3473"/>
</dbReference>
<protein>
    <recommendedName>
        <fullName evidence="3">Chitooligosaccharide deacetylase</fullName>
    </recommendedName>
    <alternativeName>
        <fullName evidence="4">Nodulation protein B</fullName>
    </alternativeName>
</protein>
<dbReference type="RefSeq" id="WP_119763536.1">
    <property type="nucleotide sequence ID" value="NZ_QYUM01000003.1"/>
</dbReference>